<protein>
    <submittedName>
        <fullName evidence="2">Uncharacterized protein</fullName>
    </submittedName>
</protein>
<proteinExistence type="predicted"/>
<evidence type="ECO:0000313" key="2">
    <source>
        <dbReference type="EMBL" id="SFT80561.1"/>
    </source>
</evidence>
<sequence length="95" mass="10645">MSASRAEYPTYRVTFSDERSWLTSGDYRLSAPNFRKHSLRPPVSPAVLTIGARQRIPRMTRPEELSDPGDSGSDKMSRGWTDCMDQAARSPSPGR</sequence>
<organism evidence="2 3">
    <name type="scientific">Geodermatophilus amargosae</name>
    <dbReference type="NCBI Taxonomy" id="1296565"/>
    <lineage>
        <taxon>Bacteria</taxon>
        <taxon>Bacillati</taxon>
        <taxon>Actinomycetota</taxon>
        <taxon>Actinomycetes</taxon>
        <taxon>Geodermatophilales</taxon>
        <taxon>Geodermatophilaceae</taxon>
        <taxon>Geodermatophilus</taxon>
    </lineage>
</organism>
<dbReference type="Proteomes" id="UP000199546">
    <property type="component" value="Unassembled WGS sequence"/>
</dbReference>
<reference evidence="3" key="1">
    <citation type="submission" date="2016-10" db="EMBL/GenBank/DDBJ databases">
        <authorList>
            <person name="Varghese N."/>
            <person name="Submissions S."/>
        </authorList>
    </citation>
    <scope>NUCLEOTIDE SEQUENCE [LARGE SCALE GENOMIC DNA]</scope>
    <source>
        <strain evidence="3">DSM 46136</strain>
    </source>
</reference>
<feature type="region of interest" description="Disordered" evidence="1">
    <location>
        <begin position="54"/>
        <end position="95"/>
    </location>
</feature>
<name>A0A1I7B052_9ACTN</name>
<evidence type="ECO:0000313" key="3">
    <source>
        <dbReference type="Proteomes" id="UP000199546"/>
    </source>
</evidence>
<keyword evidence="3" id="KW-1185">Reference proteome</keyword>
<dbReference type="AlphaFoldDB" id="A0A1I7B052"/>
<gene>
    <name evidence="2" type="ORF">SAMN05660657_03198</name>
</gene>
<evidence type="ECO:0000256" key="1">
    <source>
        <dbReference type="SAM" id="MobiDB-lite"/>
    </source>
</evidence>
<accession>A0A1I7B052</accession>
<dbReference type="EMBL" id="FPBA01000011">
    <property type="protein sequence ID" value="SFT80561.1"/>
    <property type="molecule type" value="Genomic_DNA"/>
</dbReference>